<evidence type="ECO:0008006" key="5">
    <source>
        <dbReference type="Google" id="ProtNLM"/>
    </source>
</evidence>
<dbReference type="AlphaFoldDB" id="A0AAJ1AI05"/>
<evidence type="ECO:0000256" key="2">
    <source>
        <dbReference type="SAM" id="Phobius"/>
    </source>
</evidence>
<feature type="region of interest" description="Disordered" evidence="1">
    <location>
        <begin position="43"/>
        <end position="67"/>
    </location>
</feature>
<keyword evidence="2" id="KW-0812">Transmembrane</keyword>
<protein>
    <recommendedName>
        <fullName evidence="5">Glycine-zipper-containing OmpA-like membrane domain-containing protein</fullName>
    </recommendedName>
</protein>
<evidence type="ECO:0000313" key="3">
    <source>
        <dbReference type="EMBL" id="MBZ0160134.1"/>
    </source>
</evidence>
<reference evidence="3 4" key="1">
    <citation type="journal article" date="2021" name="bioRxiv">
        <title>Unraveling nitrogen, sulfur and carbon metabolic pathways and microbial community transcriptional responses to substrate deprivation and toxicity stresses in a bioreactor mimicking anoxic brackish coastal sediment conditions.</title>
        <authorList>
            <person name="Martins P.D."/>
            <person name="Echeveste M.J."/>
            <person name="Arshad A."/>
            <person name="Kurth J."/>
            <person name="Ouboter H."/>
            <person name="Jetten M.S.M."/>
            <person name="Welte C.U."/>
        </authorList>
    </citation>
    <scope>NUCLEOTIDE SEQUENCE [LARGE SCALE GENOMIC DNA]</scope>
    <source>
        <strain evidence="3">MAG_38</strain>
    </source>
</reference>
<comment type="caution">
    <text evidence="3">The sequence shown here is derived from an EMBL/GenBank/DDBJ whole genome shotgun (WGS) entry which is preliminary data.</text>
</comment>
<evidence type="ECO:0000256" key="1">
    <source>
        <dbReference type="SAM" id="MobiDB-lite"/>
    </source>
</evidence>
<keyword evidence="2" id="KW-0472">Membrane</keyword>
<accession>A0AAJ1AI05</accession>
<proteinExistence type="predicted"/>
<evidence type="ECO:0000313" key="4">
    <source>
        <dbReference type="Proteomes" id="UP001197609"/>
    </source>
</evidence>
<gene>
    <name evidence="3" type="ORF">K8G79_08380</name>
</gene>
<dbReference type="Proteomes" id="UP001197609">
    <property type="component" value="Unassembled WGS sequence"/>
</dbReference>
<feature type="transmembrane region" description="Helical" evidence="2">
    <location>
        <begin position="12"/>
        <end position="34"/>
    </location>
</feature>
<sequence length="162" mass="16141">MSDQRWNPWKLTTIGIAVVFATALITGLVVANWVGNQQTKPVAEAPRGRVSRAVSPRMMPSPAARPSGSAVTACNQYASSMAGDRTTEVLKDALVGGALGAGVGAAGGAIAGGGKGAGKGAGIGGLVGATAGTLYGLSEARQADARYVAAYRGCMRSRGYSG</sequence>
<dbReference type="EMBL" id="JAIOIU010000102">
    <property type="protein sequence ID" value="MBZ0160134.1"/>
    <property type="molecule type" value="Genomic_DNA"/>
</dbReference>
<keyword evidence="2" id="KW-1133">Transmembrane helix</keyword>
<organism evidence="3 4">
    <name type="scientific">Candidatus Methylomirabilis tolerans</name>
    <dbReference type="NCBI Taxonomy" id="3123416"/>
    <lineage>
        <taxon>Bacteria</taxon>
        <taxon>Candidatus Methylomirabilota</taxon>
        <taxon>Candidatus Methylomirabilia</taxon>
        <taxon>Candidatus Methylomirabilales</taxon>
        <taxon>Candidatus Methylomirabilaceae</taxon>
        <taxon>Candidatus Methylomirabilis</taxon>
    </lineage>
</organism>
<name>A0AAJ1AI05_9BACT</name>